<proteinExistence type="inferred from homology"/>
<evidence type="ECO:0000256" key="1">
    <source>
        <dbReference type="ARBA" id="ARBA00009748"/>
    </source>
</evidence>
<feature type="signal peptide" evidence="3">
    <location>
        <begin position="1"/>
        <end position="16"/>
    </location>
</feature>
<keyword evidence="6" id="KW-1185">Reference proteome</keyword>
<dbReference type="InterPro" id="IPR036312">
    <property type="entry name" value="Bifun_inhib/LTP/seed_sf"/>
</dbReference>
<dbReference type="InterPro" id="IPR000528">
    <property type="entry name" value="Plant_nsLTP"/>
</dbReference>
<keyword evidence="2" id="KW-0813">Transport</keyword>
<dbReference type="Pfam" id="PF00234">
    <property type="entry name" value="Tryp_alpha_amyl"/>
    <property type="match status" value="1"/>
</dbReference>
<keyword evidence="2" id="KW-0446">Lipid-binding</keyword>
<sequence>MKYLPVLLFLITSAFTETAVAPPCGDVIWAILPCDGFLNGGTSPNRRCCSGVGDLADQIKTKPDEETVCQCLQQVLPLIGYDHKRLPLIASECNVDIYFPNITHTTDCSK</sequence>
<comment type="similarity">
    <text evidence="1 2">Belongs to the plant LTP family.</text>
</comment>
<feature type="domain" description="Bifunctional inhibitor/plant lipid transfer protein/seed storage helical" evidence="4">
    <location>
        <begin position="24"/>
        <end position="108"/>
    </location>
</feature>
<comment type="caution">
    <text evidence="5">The sequence shown here is derived from an EMBL/GenBank/DDBJ whole genome shotgun (WGS) entry which is preliminary data.</text>
</comment>
<dbReference type="SUPFAM" id="SSF47699">
    <property type="entry name" value="Bifunctional inhibitor/lipid-transfer protein/seed storage 2S albumin"/>
    <property type="match status" value="1"/>
</dbReference>
<name>A0ABR2N6C4_9ROSI</name>
<comment type="function">
    <text evidence="2">Plant non-specific lipid-transfer proteins transfer phospholipids as well as galactolipids across membranes. May play a role in wax or cutin deposition in the cell walls of expanding epidermal cells and certain secretory tissues.</text>
</comment>
<dbReference type="InterPro" id="IPR016140">
    <property type="entry name" value="Bifunc_inhib/LTP/seed_store"/>
</dbReference>
<evidence type="ECO:0000256" key="2">
    <source>
        <dbReference type="RuleBase" id="RU000628"/>
    </source>
</evidence>
<evidence type="ECO:0000313" key="5">
    <source>
        <dbReference type="EMBL" id="KAK8971610.1"/>
    </source>
</evidence>
<keyword evidence="3" id="KW-0732">Signal</keyword>
<dbReference type="EMBL" id="JBBPBN010000243">
    <property type="protein sequence ID" value="KAK8971610.1"/>
    <property type="molecule type" value="Genomic_DNA"/>
</dbReference>
<evidence type="ECO:0000313" key="6">
    <source>
        <dbReference type="Proteomes" id="UP001396334"/>
    </source>
</evidence>
<dbReference type="SMART" id="SM00499">
    <property type="entry name" value="AAI"/>
    <property type="match status" value="1"/>
</dbReference>
<evidence type="ECO:0000256" key="3">
    <source>
        <dbReference type="SAM" id="SignalP"/>
    </source>
</evidence>
<dbReference type="Gene3D" id="1.10.110.10">
    <property type="entry name" value="Plant lipid-transfer and hydrophobic proteins"/>
    <property type="match status" value="1"/>
</dbReference>
<dbReference type="Proteomes" id="UP001396334">
    <property type="component" value="Unassembled WGS sequence"/>
</dbReference>
<protein>
    <recommendedName>
        <fullName evidence="2">Non-specific lipid-transfer protein</fullName>
    </recommendedName>
</protein>
<dbReference type="CDD" id="cd01960">
    <property type="entry name" value="nsLTP1"/>
    <property type="match status" value="1"/>
</dbReference>
<accession>A0ABR2N6C4</accession>
<feature type="chain" id="PRO_5046421810" description="Non-specific lipid-transfer protein" evidence="3">
    <location>
        <begin position="17"/>
        <end position="110"/>
    </location>
</feature>
<gene>
    <name evidence="5" type="ORF">V6N11_073242</name>
</gene>
<organism evidence="5 6">
    <name type="scientific">Hibiscus sabdariffa</name>
    <name type="common">roselle</name>
    <dbReference type="NCBI Taxonomy" id="183260"/>
    <lineage>
        <taxon>Eukaryota</taxon>
        <taxon>Viridiplantae</taxon>
        <taxon>Streptophyta</taxon>
        <taxon>Embryophyta</taxon>
        <taxon>Tracheophyta</taxon>
        <taxon>Spermatophyta</taxon>
        <taxon>Magnoliopsida</taxon>
        <taxon>eudicotyledons</taxon>
        <taxon>Gunneridae</taxon>
        <taxon>Pentapetalae</taxon>
        <taxon>rosids</taxon>
        <taxon>malvids</taxon>
        <taxon>Malvales</taxon>
        <taxon>Malvaceae</taxon>
        <taxon>Malvoideae</taxon>
        <taxon>Hibiscus</taxon>
    </lineage>
</organism>
<dbReference type="PRINTS" id="PR00382">
    <property type="entry name" value="LIPIDTRNSFER"/>
</dbReference>
<reference evidence="5 6" key="1">
    <citation type="journal article" date="2024" name="G3 (Bethesda)">
        <title>Genome assembly of Hibiscus sabdariffa L. provides insights into metabolisms of medicinal natural products.</title>
        <authorList>
            <person name="Kim T."/>
        </authorList>
    </citation>
    <scope>NUCLEOTIDE SEQUENCE [LARGE SCALE GENOMIC DNA]</scope>
    <source>
        <strain evidence="5">TK-2024</strain>
        <tissue evidence="5">Old leaves</tissue>
    </source>
</reference>
<dbReference type="PANTHER" id="PTHR33076">
    <property type="entry name" value="NON-SPECIFIC LIPID-TRANSFER PROTEIN 2-RELATED"/>
    <property type="match status" value="1"/>
</dbReference>
<evidence type="ECO:0000259" key="4">
    <source>
        <dbReference type="SMART" id="SM00499"/>
    </source>
</evidence>